<evidence type="ECO:0000256" key="2">
    <source>
        <dbReference type="PROSITE-ProRule" id="PRU00169"/>
    </source>
</evidence>
<name>A0AAN1WJN4_9GAMM</name>
<evidence type="ECO:0000259" key="4">
    <source>
        <dbReference type="PROSITE" id="PS50930"/>
    </source>
</evidence>
<reference evidence="5 6" key="1">
    <citation type="journal article" date="2022" name="IScience">
        <title>An ultrasensitive nanofiber-based assay for enzymatic hydrolysis and deep-sea microbial degradation of cellulose.</title>
        <authorList>
            <person name="Tsudome M."/>
            <person name="Tachioka M."/>
            <person name="Miyazaki M."/>
            <person name="Uchimura K."/>
            <person name="Tsuda M."/>
            <person name="Takaki Y."/>
            <person name="Deguchi S."/>
        </authorList>
    </citation>
    <scope>NUCLEOTIDE SEQUENCE [LARGE SCALE GENOMIC DNA]</scope>
    <source>
        <strain evidence="5 6">GE09</strain>
    </source>
</reference>
<dbReference type="PROSITE" id="PS50110">
    <property type="entry name" value="RESPONSE_REGULATORY"/>
    <property type="match status" value="1"/>
</dbReference>
<dbReference type="InterPro" id="IPR011006">
    <property type="entry name" value="CheY-like_superfamily"/>
</dbReference>
<organism evidence="5 6">
    <name type="scientific">Marinagarivorans cellulosilyticus</name>
    <dbReference type="NCBI Taxonomy" id="2721545"/>
    <lineage>
        <taxon>Bacteria</taxon>
        <taxon>Pseudomonadati</taxon>
        <taxon>Pseudomonadota</taxon>
        <taxon>Gammaproteobacteria</taxon>
        <taxon>Cellvibrionales</taxon>
        <taxon>Cellvibrionaceae</taxon>
        <taxon>Marinagarivorans</taxon>
    </lineage>
</organism>
<dbReference type="PANTHER" id="PTHR37299:SF1">
    <property type="entry name" value="STAGE 0 SPORULATION PROTEIN A HOMOLOG"/>
    <property type="match status" value="1"/>
</dbReference>
<feature type="domain" description="HTH LytTR-type" evidence="4">
    <location>
        <begin position="138"/>
        <end position="242"/>
    </location>
</feature>
<dbReference type="GO" id="GO:0000156">
    <property type="term" value="F:phosphorelay response regulator activity"/>
    <property type="evidence" value="ECO:0007669"/>
    <property type="project" value="InterPro"/>
</dbReference>
<evidence type="ECO:0000256" key="1">
    <source>
        <dbReference type="ARBA" id="ARBA00023012"/>
    </source>
</evidence>
<dbReference type="AlphaFoldDB" id="A0AAN1WJN4"/>
<gene>
    <name evidence="5" type="ORF">MARGE09_P2996</name>
</gene>
<dbReference type="GO" id="GO:0003677">
    <property type="term" value="F:DNA binding"/>
    <property type="evidence" value="ECO:0007669"/>
    <property type="project" value="InterPro"/>
</dbReference>
<dbReference type="Gene3D" id="2.40.50.1020">
    <property type="entry name" value="LytTr DNA-binding domain"/>
    <property type="match status" value="1"/>
</dbReference>
<dbReference type="PROSITE" id="PS50930">
    <property type="entry name" value="HTH_LYTTR"/>
    <property type="match status" value="1"/>
</dbReference>
<dbReference type="PANTHER" id="PTHR37299">
    <property type="entry name" value="TRANSCRIPTIONAL REGULATOR-RELATED"/>
    <property type="match status" value="1"/>
</dbReference>
<accession>A0AAN1WJN4</accession>
<dbReference type="SMART" id="SM00448">
    <property type="entry name" value="REC"/>
    <property type="match status" value="1"/>
</dbReference>
<feature type="modified residue" description="4-aspartylphosphate" evidence="2">
    <location>
        <position position="54"/>
    </location>
</feature>
<keyword evidence="2" id="KW-0597">Phosphoprotein</keyword>
<dbReference type="InterPro" id="IPR046947">
    <property type="entry name" value="LytR-like"/>
</dbReference>
<dbReference type="Proteomes" id="UP001320119">
    <property type="component" value="Chromosome"/>
</dbReference>
<evidence type="ECO:0000259" key="3">
    <source>
        <dbReference type="PROSITE" id="PS50110"/>
    </source>
</evidence>
<dbReference type="Pfam" id="PF04397">
    <property type="entry name" value="LytTR"/>
    <property type="match status" value="1"/>
</dbReference>
<dbReference type="KEGG" id="marq:MARGE09_P2996"/>
<dbReference type="SMART" id="SM00850">
    <property type="entry name" value="LytTR"/>
    <property type="match status" value="1"/>
</dbReference>
<dbReference type="RefSeq" id="WP_255711672.1">
    <property type="nucleotide sequence ID" value="NZ_AP023086.1"/>
</dbReference>
<dbReference type="InterPro" id="IPR001789">
    <property type="entry name" value="Sig_transdc_resp-reg_receiver"/>
</dbReference>
<evidence type="ECO:0000313" key="6">
    <source>
        <dbReference type="Proteomes" id="UP001320119"/>
    </source>
</evidence>
<dbReference type="Pfam" id="PF00072">
    <property type="entry name" value="Response_reg"/>
    <property type="match status" value="1"/>
</dbReference>
<dbReference type="EMBL" id="AP023086">
    <property type="protein sequence ID" value="BCD98795.1"/>
    <property type="molecule type" value="Genomic_DNA"/>
</dbReference>
<dbReference type="SUPFAM" id="SSF52172">
    <property type="entry name" value="CheY-like"/>
    <property type="match status" value="1"/>
</dbReference>
<sequence>MKQVLVVDDELLARQRAMRMIERIDGYEVIGEAGNGQAALTAINDLDPDIVLMDIRMPGEDGLSAARSISTLDEPPAVIFCTAYDEYALEAFDTLAVGYLLKPLRQDQLELALAKASRINKVQKARLKEPNPNQRKNIAAKTRRGVELVPIEDIYCFMADQKYVTIMHHGGDTLIDDTLKELEDEFESTFVRVHRNALVAVKNIEKLERLSSGQYELKLKGVEFKPVVSRRHVAAVRELLSSL</sequence>
<keyword evidence="1" id="KW-0902">Two-component regulatory system</keyword>
<dbReference type="InterPro" id="IPR007492">
    <property type="entry name" value="LytTR_DNA-bd_dom"/>
</dbReference>
<proteinExistence type="predicted"/>
<keyword evidence="6" id="KW-1185">Reference proteome</keyword>
<feature type="domain" description="Response regulatory" evidence="3">
    <location>
        <begin position="3"/>
        <end position="117"/>
    </location>
</feature>
<protein>
    <submittedName>
        <fullName evidence="5">Two-component system, LytTR family, response regulator AlgR</fullName>
    </submittedName>
</protein>
<evidence type="ECO:0000313" key="5">
    <source>
        <dbReference type="EMBL" id="BCD98795.1"/>
    </source>
</evidence>
<dbReference type="Gene3D" id="3.40.50.2300">
    <property type="match status" value="1"/>
</dbReference>